<dbReference type="KEGG" id="cps:CPS_0839"/>
<organism evidence="6 7">
    <name type="scientific">Colwellia psychrerythraea (strain 34H / ATCC BAA-681)</name>
    <name type="common">Vibrio psychroerythus</name>
    <dbReference type="NCBI Taxonomy" id="167879"/>
    <lineage>
        <taxon>Bacteria</taxon>
        <taxon>Pseudomonadati</taxon>
        <taxon>Pseudomonadota</taxon>
        <taxon>Gammaproteobacteria</taxon>
        <taxon>Alteromonadales</taxon>
        <taxon>Colwelliaceae</taxon>
        <taxon>Colwellia</taxon>
    </lineage>
</organism>
<dbReference type="GO" id="GO:0016020">
    <property type="term" value="C:membrane"/>
    <property type="evidence" value="ECO:0007669"/>
    <property type="project" value="UniProtKB-SubCell"/>
</dbReference>
<comment type="subcellular location">
    <subcellularLocation>
        <location evidence="1">Membrane</location>
        <topology evidence="1">Multi-pass membrane protein</topology>
    </subcellularLocation>
</comment>
<protein>
    <submittedName>
        <fullName evidence="6">Sodium/bile acid symporter family protein</fullName>
    </submittedName>
</protein>
<evidence type="ECO:0000256" key="4">
    <source>
        <dbReference type="ARBA" id="ARBA00023136"/>
    </source>
</evidence>
<feature type="transmembrane region" description="Helical" evidence="5">
    <location>
        <begin position="6"/>
        <end position="23"/>
    </location>
</feature>
<dbReference type="RefSeq" id="WP_011041688.1">
    <property type="nucleotide sequence ID" value="NC_003910.7"/>
</dbReference>
<dbReference type="PANTHER" id="PTHR10361">
    <property type="entry name" value="SODIUM-BILE ACID COTRANSPORTER"/>
    <property type="match status" value="1"/>
</dbReference>
<dbReference type="AlphaFoldDB" id="Q488C7"/>
<feature type="transmembrane region" description="Helical" evidence="5">
    <location>
        <begin position="256"/>
        <end position="278"/>
    </location>
</feature>
<dbReference type="Pfam" id="PF01758">
    <property type="entry name" value="SBF"/>
    <property type="match status" value="1"/>
</dbReference>
<proteinExistence type="predicted"/>
<evidence type="ECO:0000313" key="7">
    <source>
        <dbReference type="Proteomes" id="UP000000547"/>
    </source>
</evidence>
<dbReference type="InterPro" id="IPR004710">
    <property type="entry name" value="Bilac:Na_transpt"/>
</dbReference>
<dbReference type="HOGENOM" id="CLU_034788_0_1_6"/>
<feature type="transmembrane region" description="Helical" evidence="5">
    <location>
        <begin position="38"/>
        <end position="57"/>
    </location>
</feature>
<dbReference type="InterPro" id="IPR002657">
    <property type="entry name" value="BilAc:Na_symport/Acr3"/>
</dbReference>
<feature type="transmembrane region" description="Helical" evidence="5">
    <location>
        <begin position="228"/>
        <end position="250"/>
    </location>
</feature>
<feature type="transmembrane region" description="Helical" evidence="5">
    <location>
        <begin position="100"/>
        <end position="125"/>
    </location>
</feature>
<dbReference type="DNASU" id="3519567"/>
<evidence type="ECO:0000256" key="3">
    <source>
        <dbReference type="ARBA" id="ARBA00022989"/>
    </source>
</evidence>
<dbReference type="Proteomes" id="UP000000547">
    <property type="component" value="Chromosome"/>
</dbReference>
<keyword evidence="4 5" id="KW-0472">Membrane</keyword>
<reference evidence="6" key="1">
    <citation type="journal article" date="2005" name="Proc. Natl. Acad. Sci. U.S.A.">
        <title>The psychrophilic lifestyle as revealed by the genome sequence of Colwellia psychrerythraea 34H through genomic and proteomic analyses.</title>
        <authorList>
            <person name="Methe B.A."/>
            <person name="Nelson K.E."/>
            <person name="Deming J.W."/>
            <person name="Momen B."/>
            <person name="Melamud E."/>
            <person name="Zhang X."/>
            <person name="Moult J."/>
            <person name="Madupu R."/>
            <person name="Nelson W.C."/>
            <person name="Dodson R.J."/>
            <person name="Brinkac L.M."/>
            <person name="Daugherty S.C."/>
            <person name="Durkin A.S."/>
            <person name="DeBoy R.T."/>
            <person name="Kolonay J.F."/>
            <person name="Sullivan S.A."/>
            <person name="Zhou L."/>
            <person name="Davidsen T.M."/>
            <person name="Wu M."/>
            <person name="Huston A.L."/>
            <person name="Lewis M."/>
            <person name="Weaver B."/>
            <person name="Weidman J.F."/>
            <person name="Khouri H."/>
            <person name="Utterback T.R."/>
            <person name="Feldblyum T.V."/>
            <person name="Fraser C.M."/>
        </authorList>
    </citation>
    <scope>NUCLEOTIDE SEQUENCE [LARGE SCALE GENOMIC DNA]</scope>
    <source>
        <strain evidence="6">34H</strain>
    </source>
</reference>
<feature type="transmembrane region" description="Helical" evidence="5">
    <location>
        <begin position="200"/>
        <end position="221"/>
    </location>
</feature>
<feature type="transmembrane region" description="Helical" evidence="5">
    <location>
        <begin position="63"/>
        <end position="88"/>
    </location>
</feature>
<sequence length="286" mass="31314">MEVIELAIPALVFFLMFIIGASLEKRDVNEVKAQNKKILFLTLGQVLLLPLCAWIIIKLMHPPALVAGGMLLVSLCPGGAVSNIYSFLAKANVALSVTLTAFNGLVAVFILPIVVVTVFPALLTVDLALENLMVKQALQLVLLLLCPVVLGMTLRYWKPILIKKMMPTFEKIGGIGLLLLLMTILAQFQQKIAEQLSSLVLLALVFTLAAIFIAYCLGRILKLCQSDLAAVVIEFPVRNLALAALIAVNIFENSDYLLFAAVFFVIQTPIMLAITAWYRSQLSMNK</sequence>
<dbReference type="PANTHER" id="PTHR10361:SF24">
    <property type="entry name" value="P3 PROTEIN"/>
    <property type="match status" value="1"/>
</dbReference>
<dbReference type="STRING" id="167879.CPS_0839"/>
<keyword evidence="2 5" id="KW-0812">Transmembrane</keyword>
<accession>Q488C7</accession>
<gene>
    <name evidence="6" type="ordered locus">CPS_0839</name>
</gene>
<evidence type="ECO:0000256" key="1">
    <source>
        <dbReference type="ARBA" id="ARBA00004141"/>
    </source>
</evidence>
<dbReference type="EMBL" id="CP000083">
    <property type="protein sequence ID" value="AAZ24180.1"/>
    <property type="molecule type" value="Genomic_DNA"/>
</dbReference>
<dbReference type="InterPro" id="IPR038770">
    <property type="entry name" value="Na+/solute_symporter_sf"/>
</dbReference>
<evidence type="ECO:0000256" key="5">
    <source>
        <dbReference type="SAM" id="Phobius"/>
    </source>
</evidence>
<feature type="transmembrane region" description="Helical" evidence="5">
    <location>
        <begin position="169"/>
        <end position="188"/>
    </location>
</feature>
<dbReference type="Gene3D" id="1.20.1530.20">
    <property type="match status" value="1"/>
</dbReference>
<keyword evidence="3 5" id="KW-1133">Transmembrane helix</keyword>
<name>Q488C7_COLP3</name>
<feature type="transmembrane region" description="Helical" evidence="5">
    <location>
        <begin position="137"/>
        <end position="157"/>
    </location>
</feature>
<evidence type="ECO:0000313" key="6">
    <source>
        <dbReference type="EMBL" id="AAZ24180.1"/>
    </source>
</evidence>
<evidence type="ECO:0000256" key="2">
    <source>
        <dbReference type="ARBA" id="ARBA00022692"/>
    </source>
</evidence>